<feature type="transmembrane region" description="Helical" evidence="6">
    <location>
        <begin position="396"/>
        <end position="415"/>
    </location>
</feature>
<gene>
    <name evidence="8" type="ORF">F5Z01DRAFT_692579</name>
</gene>
<evidence type="ECO:0000256" key="6">
    <source>
        <dbReference type="SAM" id="Phobius"/>
    </source>
</evidence>
<organism evidence="8 9">
    <name type="scientific">Emericellopsis atlantica</name>
    <dbReference type="NCBI Taxonomy" id="2614577"/>
    <lineage>
        <taxon>Eukaryota</taxon>
        <taxon>Fungi</taxon>
        <taxon>Dikarya</taxon>
        <taxon>Ascomycota</taxon>
        <taxon>Pezizomycotina</taxon>
        <taxon>Sordariomycetes</taxon>
        <taxon>Hypocreomycetidae</taxon>
        <taxon>Hypocreales</taxon>
        <taxon>Bionectriaceae</taxon>
        <taxon>Emericellopsis</taxon>
    </lineage>
</organism>
<dbReference type="InterPro" id="IPR020846">
    <property type="entry name" value="MFS_dom"/>
</dbReference>
<feature type="domain" description="Major facilitator superfamily (MFS) profile" evidence="7">
    <location>
        <begin position="72"/>
        <end position="533"/>
    </location>
</feature>
<evidence type="ECO:0000259" key="7">
    <source>
        <dbReference type="PROSITE" id="PS50850"/>
    </source>
</evidence>
<feature type="region of interest" description="Disordered" evidence="5">
    <location>
        <begin position="1"/>
        <end position="44"/>
    </location>
</feature>
<dbReference type="PANTHER" id="PTHR42718">
    <property type="entry name" value="MAJOR FACILITATOR SUPERFAMILY MULTIDRUG TRANSPORTER MFSC"/>
    <property type="match status" value="1"/>
</dbReference>
<comment type="subcellular location">
    <subcellularLocation>
        <location evidence="1">Membrane</location>
        <topology evidence="1">Multi-pass membrane protein</topology>
    </subcellularLocation>
</comment>
<dbReference type="OrthoDB" id="5086884at2759"/>
<evidence type="ECO:0000256" key="5">
    <source>
        <dbReference type="SAM" id="MobiDB-lite"/>
    </source>
</evidence>
<proteinExistence type="predicted"/>
<comment type="caution">
    <text evidence="8">The sequence shown here is derived from an EMBL/GenBank/DDBJ whole genome shotgun (WGS) entry which is preliminary data.</text>
</comment>
<feature type="transmembrane region" description="Helical" evidence="6">
    <location>
        <begin position="66"/>
        <end position="87"/>
    </location>
</feature>
<dbReference type="Gene3D" id="1.20.1720.10">
    <property type="entry name" value="Multidrug resistance protein D"/>
    <property type="match status" value="1"/>
</dbReference>
<evidence type="ECO:0000256" key="3">
    <source>
        <dbReference type="ARBA" id="ARBA00022989"/>
    </source>
</evidence>
<keyword evidence="9" id="KW-1185">Reference proteome</keyword>
<dbReference type="Pfam" id="PF07690">
    <property type="entry name" value="MFS_1"/>
    <property type="match status" value="1"/>
</dbReference>
<feature type="transmembrane region" description="Helical" evidence="6">
    <location>
        <begin position="162"/>
        <end position="184"/>
    </location>
</feature>
<feature type="transmembrane region" description="Helical" evidence="6">
    <location>
        <begin position="196"/>
        <end position="215"/>
    </location>
</feature>
<dbReference type="AlphaFoldDB" id="A0A9P7ZFZ1"/>
<dbReference type="SUPFAM" id="SSF103473">
    <property type="entry name" value="MFS general substrate transporter"/>
    <property type="match status" value="1"/>
</dbReference>
<sequence>MAMAQAPASYEPDVPPGNLLSDPTTCSNREDITEHPIPPQDDSPAIFDEAKLERLGRQRPDTLRNALTESCFVLTMLLSMMMSEFYVSGFNIILPSVALELDIPDAVRTWPAAVPNLSTAALLLPFSRLGDIYGARGVFLTGHAWTLVWSVAAGFSKTPNMLIIFRALQGVGFAAFLPTGLTLLASTYRPGPRKNLVFSLYGSFSPLGFYFGIFTGSVSGEYLTWRWYFWTGAFFILAVVILGVSTIPCSVDTVNPEAKMDWLGTATIVPGLALVVYALTDGGHAPQGWRTPYIYVTLIIGAILLCLAVYIQGWVSEQPLMPPAVFHQKYMKRLSIVLFSFYGVFGLYLFFASYYLENVLGTTPILAAAWFTPMAVGGIILAIAGGLILHILPGKLLMTISGIGFLLSGLLFAVIPAQSESGQSRSFIYWAYVFPAMICSTIGIDITYTVTNIFITTSMPRKSQAAASGLINSLLYLGMAFWLGIGELAVSTVKNARHGDLTPRQQYRIGFWTAVGLASSAIIIMMTIKFGKASSELTTDEKADLARELEMREPESGRR</sequence>
<keyword evidence="2 6" id="KW-0812">Transmembrane</keyword>
<keyword evidence="4 6" id="KW-0472">Membrane</keyword>
<feature type="transmembrane region" description="Helical" evidence="6">
    <location>
        <begin position="262"/>
        <end position="280"/>
    </location>
</feature>
<feature type="transmembrane region" description="Helical" evidence="6">
    <location>
        <begin position="227"/>
        <end position="250"/>
    </location>
</feature>
<dbReference type="EMBL" id="MU251270">
    <property type="protein sequence ID" value="KAG9251122.1"/>
    <property type="molecule type" value="Genomic_DNA"/>
</dbReference>
<feature type="transmembrane region" description="Helical" evidence="6">
    <location>
        <begin position="292"/>
        <end position="315"/>
    </location>
</feature>
<feature type="transmembrane region" description="Helical" evidence="6">
    <location>
        <begin position="368"/>
        <end position="389"/>
    </location>
</feature>
<dbReference type="PANTHER" id="PTHR42718:SF11">
    <property type="entry name" value="MAJOR FACILITATOR SUPERFAMILY (MFS) PROFILE DOMAIN-CONTAINING PROTEIN"/>
    <property type="match status" value="1"/>
</dbReference>
<keyword evidence="3 6" id="KW-1133">Transmembrane helix</keyword>
<feature type="transmembrane region" description="Helical" evidence="6">
    <location>
        <begin position="336"/>
        <end position="356"/>
    </location>
</feature>
<protein>
    <submittedName>
        <fullName evidence="8">Drug resistance protein</fullName>
    </submittedName>
</protein>
<evidence type="ECO:0000256" key="4">
    <source>
        <dbReference type="ARBA" id="ARBA00023136"/>
    </source>
</evidence>
<dbReference type="Proteomes" id="UP000887229">
    <property type="component" value="Unassembled WGS sequence"/>
</dbReference>
<evidence type="ECO:0000256" key="1">
    <source>
        <dbReference type="ARBA" id="ARBA00004141"/>
    </source>
</evidence>
<dbReference type="GO" id="GO:0022857">
    <property type="term" value="F:transmembrane transporter activity"/>
    <property type="evidence" value="ECO:0007669"/>
    <property type="project" value="InterPro"/>
</dbReference>
<evidence type="ECO:0000313" key="8">
    <source>
        <dbReference type="EMBL" id="KAG9251122.1"/>
    </source>
</evidence>
<name>A0A9P7ZFZ1_9HYPO</name>
<feature type="transmembrane region" description="Helical" evidence="6">
    <location>
        <begin position="427"/>
        <end position="448"/>
    </location>
</feature>
<dbReference type="PROSITE" id="PS50850">
    <property type="entry name" value="MFS"/>
    <property type="match status" value="1"/>
</dbReference>
<evidence type="ECO:0000313" key="9">
    <source>
        <dbReference type="Proteomes" id="UP000887229"/>
    </source>
</evidence>
<feature type="transmembrane region" description="Helical" evidence="6">
    <location>
        <begin position="138"/>
        <end position="156"/>
    </location>
</feature>
<dbReference type="Gene3D" id="1.20.1250.20">
    <property type="entry name" value="MFS general substrate transporter like domains"/>
    <property type="match status" value="1"/>
</dbReference>
<dbReference type="InterPro" id="IPR011701">
    <property type="entry name" value="MFS"/>
</dbReference>
<evidence type="ECO:0000256" key="2">
    <source>
        <dbReference type="ARBA" id="ARBA00022692"/>
    </source>
</evidence>
<reference evidence="8" key="1">
    <citation type="journal article" date="2021" name="IMA Fungus">
        <title>Genomic characterization of three marine fungi, including Emericellopsis atlantica sp. nov. with signatures of a generalist lifestyle and marine biomass degradation.</title>
        <authorList>
            <person name="Hagestad O.C."/>
            <person name="Hou L."/>
            <person name="Andersen J.H."/>
            <person name="Hansen E.H."/>
            <person name="Altermark B."/>
            <person name="Li C."/>
            <person name="Kuhnert E."/>
            <person name="Cox R.J."/>
            <person name="Crous P.W."/>
            <person name="Spatafora J.W."/>
            <person name="Lail K."/>
            <person name="Amirebrahimi M."/>
            <person name="Lipzen A."/>
            <person name="Pangilinan J."/>
            <person name="Andreopoulos W."/>
            <person name="Hayes R.D."/>
            <person name="Ng V."/>
            <person name="Grigoriev I.V."/>
            <person name="Jackson S.A."/>
            <person name="Sutton T.D.S."/>
            <person name="Dobson A.D.W."/>
            <person name="Rama T."/>
        </authorList>
    </citation>
    <scope>NUCLEOTIDE SEQUENCE</scope>
    <source>
        <strain evidence="8">TS7</strain>
    </source>
</reference>
<accession>A0A9P7ZFZ1</accession>
<feature type="transmembrane region" description="Helical" evidence="6">
    <location>
        <begin position="469"/>
        <end position="489"/>
    </location>
</feature>
<dbReference type="GeneID" id="70297093"/>
<dbReference type="RefSeq" id="XP_046115046.1">
    <property type="nucleotide sequence ID" value="XM_046266190.1"/>
</dbReference>
<feature type="transmembrane region" description="Helical" evidence="6">
    <location>
        <begin position="509"/>
        <end position="528"/>
    </location>
</feature>
<dbReference type="GO" id="GO:0016020">
    <property type="term" value="C:membrane"/>
    <property type="evidence" value="ECO:0007669"/>
    <property type="project" value="UniProtKB-SubCell"/>
</dbReference>
<dbReference type="InterPro" id="IPR036259">
    <property type="entry name" value="MFS_trans_sf"/>
</dbReference>